<evidence type="ECO:0000256" key="5">
    <source>
        <dbReference type="SAM" id="MobiDB-lite"/>
    </source>
</evidence>
<dbReference type="InterPro" id="IPR039913">
    <property type="entry name" value="RPAP1/Rba50"/>
</dbReference>
<dbReference type="KEGG" id="ccin:107264713"/>
<feature type="domain" description="RPAP1 N-terminal" evidence="7">
    <location>
        <begin position="204"/>
        <end position="248"/>
    </location>
</feature>
<feature type="compositionally biased region" description="Basic residues" evidence="5">
    <location>
        <begin position="57"/>
        <end position="69"/>
    </location>
</feature>
<evidence type="ECO:0000259" key="6">
    <source>
        <dbReference type="Pfam" id="PF08620"/>
    </source>
</evidence>
<evidence type="ECO:0000256" key="3">
    <source>
        <dbReference type="ARBA" id="ARBA00023163"/>
    </source>
</evidence>
<gene>
    <name evidence="10 11" type="primary">LOC107264713</name>
</gene>
<dbReference type="InterPro" id="IPR057989">
    <property type="entry name" value="TPR_RPAP1/MINIYO-like"/>
</dbReference>
<evidence type="ECO:0000259" key="8">
    <source>
        <dbReference type="Pfam" id="PF25766"/>
    </source>
</evidence>
<dbReference type="GO" id="GO:0006366">
    <property type="term" value="P:transcription by RNA polymerase II"/>
    <property type="evidence" value="ECO:0007669"/>
    <property type="project" value="InterPro"/>
</dbReference>
<dbReference type="PANTHER" id="PTHR21483:SF18">
    <property type="entry name" value="RNA POLYMERASE II-ASSOCIATED PROTEIN 1"/>
    <property type="match status" value="1"/>
</dbReference>
<dbReference type="InterPro" id="IPR013930">
    <property type="entry name" value="RPAP1_N"/>
</dbReference>
<name>A0AAJ7VYB4_CEPCN</name>
<evidence type="ECO:0000256" key="4">
    <source>
        <dbReference type="ARBA" id="ARBA00023242"/>
    </source>
</evidence>
<keyword evidence="4" id="KW-0539">Nucleus</keyword>
<evidence type="ECO:0000256" key="1">
    <source>
        <dbReference type="ARBA" id="ARBA00004123"/>
    </source>
</evidence>
<feature type="domain" description="RPAP1 C-terminal" evidence="6">
    <location>
        <begin position="358"/>
        <end position="424"/>
    </location>
</feature>
<sequence length="1215" mass="137040">MNETSIKRPKPGEGEEELFHMQEDFLKSKEQPSAKVIKLHTQNTNEKNLAAQDNKSRQRLSKYERRKRRGQENKLSTSHTGGDMLHPTVSKVVTHGDVIERSFDPVKNISAKPSSILLGNIIEKIYIGEKFEFNPISGLSSDTMEMGFPKTFALENKVTDGSKSLFLQKFLQKNTMVNKSNETNSNSLSNENGSILIDGPWASEIHKANVEKLREMSKEEILKEKQRLEATLSPDILAFLKTRKKTKEQLKSKNNFSATEAPIGLDILTSTKINEKDNNVQSSTELHCTTNDNTSDTDVVMKSETESTKLGKPLLEILDQAKQKGWVHMDLLETEKFKWMEEIPVGENDSSSSEEYYNARFDFNGVLLPYKDENLTVNQGLHHHGEEPDRPGYTLQELLQLSRSATQQQRCTALSTLGNIMEKSRRGWYDKVLYPAPLSALSQKNILLLLRFSLDDTSVAVVTATLQALRAFLFSEADEVCLDRLLGWGIYSEPTLTPSSEDVNDTSNLKDHELAQLDTVAAALRSDIVLRIRYILSQMQPPPVGVTSALEILIRLARHSRKSALDIATTPYLLDIITKYFIPLTIDKMAIKNVITNAYGVPVVAAIKLCRVLICYGRKPVADRLENLNIIHSILSYVNNDSGKYGIHLCIESLRLWKFLLIYGAASESISGAQLILVSQLRLLLSNHDLGQSSELACEHAAALVAVTGYEPSLRSNIVTLLSKWSTQLASISSPTWTMTKLVSKTLIAVGETSAMNSSWISNIKIYYNICSSSNLLSDCVNNIERDPSSLPSLGVLTQDGQLQPIVSQNSCIPFLGTMLNAFCKSLCKKEILEIFKHSQFNRYIRKLEEKEWCLERSWYTRVEFLLVSAIVRCGNLLREDLNTETRHILWKISLKLISALPGDARHDIREMLTTALSSEKLKIEVLLNDLNNLHLDSDGSRVELELPNNLAVLYEAYNTGNGNWDQAAMPRDWLYLPLVNLYTKSTHGVEYNQGDEKVVAIVLSLELTLSDLVQKLSPNLRFSRLLLVYLCDTLFLNKNVSVLLINALTKFLKCNYRNLDFTLEVPGLSSFIDLFTALCEHFGASSYGNHGFAMALLVPIAQRHDVHYRKLLWSEHAGVLRYLSIPIEKLVIPLSEYLYPIESDVSMIETYITFLVRGMIKKEWSPVAYVIAMHHTAMYLKGTSKLATRMRESVEKMNNINLRNDLLNYVPPET</sequence>
<dbReference type="Pfam" id="PF25766">
    <property type="entry name" value="TPR_RPAP1"/>
    <property type="match status" value="1"/>
</dbReference>
<evidence type="ECO:0000259" key="7">
    <source>
        <dbReference type="Pfam" id="PF08621"/>
    </source>
</evidence>
<feature type="region of interest" description="Disordered" evidence="5">
    <location>
        <begin position="29"/>
        <end position="87"/>
    </location>
</feature>
<evidence type="ECO:0000256" key="2">
    <source>
        <dbReference type="ARBA" id="ARBA00009953"/>
    </source>
</evidence>
<dbReference type="InterPro" id="IPR013929">
    <property type="entry name" value="RPAP1_C"/>
</dbReference>
<dbReference type="Proteomes" id="UP000694920">
    <property type="component" value="Unplaced"/>
</dbReference>
<organism evidence="9 11">
    <name type="scientific">Cephus cinctus</name>
    <name type="common">Wheat stem sawfly</name>
    <dbReference type="NCBI Taxonomy" id="211228"/>
    <lineage>
        <taxon>Eukaryota</taxon>
        <taxon>Metazoa</taxon>
        <taxon>Ecdysozoa</taxon>
        <taxon>Arthropoda</taxon>
        <taxon>Hexapoda</taxon>
        <taxon>Insecta</taxon>
        <taxon>Pterygota</taxon>
        <taxon>Neoptera</taxon>
        <taxon>Endopterygota</taxon>
        <taxon>Hymenoptera</taxon>
        <taxon>Cephoidea</taxon>
        <taxon>Cephidae</taxon>
        <taxon>Cephus</taxon>
    </lineage>
</organism>
<dbReference type="AlphaFoldDB" id="A0AAJ7VYB4"/>
<accession>A0AAJ7VYB4</accession>
<dbReference type="GeneID" id="107264713"/>
<keyword evidence="3" id="KW-0804">Transcription</keyword>
<evidence type="ECO:0000313" key="10">
    <source>
        <dbReference type="RefSeq" id="XP_015588745.1"/>
    </source>
</evidence>
<dbReference type="Pfam" id="PF08621">
    <property type="entry name" value="RPAP1_N"/>
    <property type="match status" value="1"/>
</dbReference>
<keyword evidence="9" id="KW-1185">Reference proteome</keyword>
<comment type="subcellular location">
    <subcellularLocation>
        <location evidence="1">Nucleus</location>
    </subcellularLocation>
</comment>
<evidence type="ECO:0000313" key="9">
    <source>
        <dbReference type="Proteomes" id="UP000694920"/>
    </source>
</evidence>
<dbReference type="PANTHER" id="PTHR21483">
    <property type="entry name" value="RNA POLYMERASE II-ASSOCIATED PROTEIN 1"/>
    <property type="match status" value="1"/>
</dbReference>
<dbReference type="RefSeq" id="XP_015588745.1">
    <property type="nucleotide sequence ID" value="XM_015733259.1"/>
</dbReference>
<comment type="similarity">
    <text evidence="2">Belongs to the RPAP1 family.</text>
</comment>
<proteinExistence type="inferred from homology"/>
<reference evidence="10 11" key="1">
    <citation type="submission" date="2025-04" db="UniProtKB">
        <authorList>
            <consortium name="RefSeq"/>
        </authorList>
    </citation>
    <scope>IDENTIFICATION</scope>
</reference>
<dbReference type="Pfam" id="PF08620">
    <property type="entry name" value="RPAP1_C"/>
    <property type="match status" value="1"/>
</dbReference>
<evidence type="ECO:0000313" key="11">
    <source>
        <dbReference type="RefSeq" id="XP_024937728.1"/>
    </source>
</evidence>
<dbReference type="RefSeq" id="XP_024937728.1">
    <property type="nucleotide sequence ID" value="XM_025081960.1"/>
</dbReference>
<protein>
    <submittedName>
        <fullName evidence="10 11">RNA polymerase II-associated protein 1</fullName>
    </submittedName>
</protein>
<feature type="domain" description="RPAP1/MINIYO-like TPR repeats" evidence="8">
    <location>
        <begin position="976"/>
        <end position="1186"/>
    </location>
</feature>
<feature type="compositionally biased region" description="Polar residues" evidence="5">
    <location>
        <begin position="40"/>
        <end position="53"/>
    </location>
</feature>